<keyword evidence="1" id="KW-0812">Transmembrane</keyword>
<dbReference type="KEGG" id="pseb:EOK75_03835"/>
<dbReference type="Pfam" id="PF10129">
    <property type="entry name" value="OpgC_C"/>
    <property type="match status" value="1"/>
</dbReference>
<gene>
    <name evidence="2" type="ORF">EOK75_03835</name>
</gene>
<feature type="transmembrane region" description="Helical" evidence="1">
    <location>
        <begin position="148"/>
        <end position="169"/>
    </location>
</feature>
<feature type="transmembrane region" description="Helical" evidence="1">
    <location>
        <begin position="176"/>
        <end position="194"/>
    </location>
</feature>
<dbReference type="OrthoDB" id="9775975at2"/>
<feature type="transmembrane region" description="Helical" evidence="1">
    <location>
        <begin position="92"/>
        <end position="116"/>
    </location>
</feature>
<dbReference type="PANTHER" id="PTHR38592">
    <property type="entry name" value="BLL4819 PROTEIN"/>
    <property type="match status" value="1"/>
</dbReference>
<dbReference type="AlphaFoldDB" id="A0A4P8EED8"/>
<feature type="transmembrane region" description="Helical" evidence="1">
    <location>
        <begin position="328"/>
        <end position="348"/>
    </location>
</feature>
<evidence type="ECO:0000313" key="3">
    <source>
        <dbReference type="Proteomes" id="UP000298631"/>
    </source>
</evidence>
<feature type="transmembrane region" description="Helical" evidence="1">
    <location>
        <begin position="354"/>
        <end position="373"/>
    </location>
</feature>
<organism evidence="2 3">
    <name type="scientific">Pseudorhodobacter turbinis</name>
    <dbReference type="NCBI Taxonomy" id="2500533"/>
    <lineage>
        <taxon>Bacteria</taxon>
        <taxon>Pseudomonadati</taxon>
        <taxon>Pseudomonadota</taxon>
        <taxon>Alphaproteobacteria</taxon>
        <taxon>Rhodobacterales</taxon>
        <taxon>Paracoccaceae</taxon>
        <taxon>Pseudorhodobacter</taxon>
    </lineage>
</organism>
<dbReference type="PIRSF" id="PIRSF028704">
    <property type="entry name" value="UPC028704"/>
    <property type="match status" value="1"/>
</dbReference>
<dbReference type="PANTHER" id="PTHR38592:SF3">
    <property type="entry name" value="BLL4819 PROTEIN"/>
    <property type="match status" value="1"/>
</dbReference>
<keyword evidence="3" id="KW-1185">Reference proteome</keyword>
<feature type="transmembrane region" description="Helical" evidence="1">
    <location>
        <begin position="206"/>
        <end position="226"/>
    </location>
</feature>
<evidence type="ECO:0000313" key="2">
    <source>
        <dbReference type="EMBL" id="QCO54993.1"/>
    </source>
</evidence>
<keyword evidence="1" id="KW-1133">Transmembrane helix</keyword>
<evidence type="ECO:0000256" key="1">
    <source>
        <dbReference type="SAM" id="Phobius"/>
    </source>
</evidence>
<sequence length="389" mass="42607">MSQPNTVVPRPRDPRIDAFRGLALIMIFIDHVPGNPFEYFTIRNIGFSDAAEAFFVMSGVAAGLAYSGRFLPQNIARNGIWYGVAPIWHRAWVLYLVQIFLTVWAIAIYSGGALFFDIPALITQINLRQVYENTQAALIGIPALTHQLGYVNILPAYMVLLAVTPFAIMLGLRQPWLLAAASVLMWFSAGLWRLNLPNFPNPGGWFFNPLAWQLVFTCGLLIGLSLGRKERFVPRSRLLFGLCLGFLLLVFAWRHVPGVGSFLNHQMARLGAAGVPFHLVSHDKTFLALPRLLHCLALVYVLSCSAWVFRATASGGGAPLRLLGRNGLLVFASGTLLALVFNVILAGAGGAMPYPVVLPPMGIFMMLAVAWIFEAVSSKKPRTAYAAAP</sequence>
<proteinExistence type="predicted"/>
<feature type="transmembrane region" description="Helical" evidence="1">
    <location>
        <begin position="288"/>
        <end position="308"/>
    </location>
</feature>
<feature type="transmembrane region" description="Helical" evidence="1">
    <location>
        <begin position="238"/>
        <end position="256"/>
    </location>
</feature>
<feature type="transmembrane region" description="Helical" evidence="1">
    <location>
        <begin position="53"/>
        <end position="71"/>
    </location>
</feature>
<dbReference type="InterPro" id="IPR014550">
    <property type="entry name" value="UCP028704_OpgC"/>
</dbReference>
<dbReference type="RefSeq" id="WP_137192659.1">
    <property type="nucleotide sequence ID" value="NZ_CP039964.1"/>
</dbReference>
<keyword evidence="1" id="KW-0472">Membrane</keyword>
<accession>A0A4P8EED8</accession>
<dbReference type="EMBL" id="CP039964">
    <property type="protein sequence ID" value="QCO54993.1"/>
    <property type="molecule type" value="Genomic_DNA"/>
</dbReference>
<name>A0A4P8EED8_9RHOB</name>
<protein>
    <submittedName>
        <fullName evidence="2">OpgC domain-containing protein</fullName>
    </submittedName>
</protein>
<reference evidence="2 3" key="1">
    <citation type="submission" date="2019-05" db="EMBL/GenBank/DDBJ databases">
        <title>Pseudorhodobacter turbinis sp. nov., isolated from the gut of the Korean turban shell.</title>
        <authorList>
            <person name="Jeong Y.-S."/>
            <person name="Kang W.-R."/>
            <person name="Bae J.-W."/>
        </authorList>
    </citation>
    <scope>NUCLEOTIDE SEQUENCE [LARGE SCALE GENOMIC DNA]</scope>
    <source>
        <strain evidence="2 3">S12M18</strain>
    </source>
</reference>
<dbReference type="Proteomes" id="UP000298631">
    <property type="component" value="Chromosome"/>
</dbReference>